<accession>A0AAF0HA37</accession>
<dbReference type="Proteomes" id="UP000298664">
    <property type="component" value="Chromosome Linear"/>
</dbReference>
<evidence type="ECO:0000256" key="2">
    <source>
        <dbReference type="RuleBase" id="RU368102"/>
    </source>
</evidence>
<dbReference type="EC" id="2.3.1.-" evidence="2"/>
<evidence type="ECO:0000313" key="5">
    <source>
        <dbReference type="Proteomes" id="UP000298664"/>
    </source>
</evidence>
<dbReference type="AlphaFoldDB" id="A0AAF0HA37"/>
<dbReference type="Pfam" id="PF02794">
    <property type="entry name" value="HlyC"/>
    <property type="match status" value="1"/>
</dbReference>
<organism evidence="4 5">
    <name type="scientific">Agrobacterium larrymoorei</name>
    <dbReference type="NCBI Taxonomy" id="160699"/>
    <lineage>
        <taxon>Bacteria</taxon>
        <taxon>Pseudomonadati</taxon>
        <taxon>Pseudomonadota</taxon>
        <taxon>Alphaproteobacteria</taxon>
        <taxon>Hyphomicrobiales</taxon>
        <taxon>Rhizobiaceae</taxon>
        <taxon>Rhizobium/Agrobacterium group</taxon>
        <taxon>Agrobacterium</taxon>
    </lineage>
</organism>
<dbReference type="InterPro" id="IPR003996">
    <property type="entry name" value="RTX_toxin-activating_protC_bac"/>
</dbReference>
<dbReference type="GO" id="GO:0005737">
    <property type="term" value="C:cytoplasm"/>
    <property type="evidence" value="ECO:0007669"/>
    <property type="project" value="UniProtKB-SubCell"/>
</dbReference>
<evidence type="ECO:0000313" key="4">
    <source>
        <dbReference type="EMBL" id="WHA43234.1"/>
    </source>
</evidence>
<dbReference type="GO" id="GO:0009404">
    <property type="term" value="P:toxin metabolic process"/>
    <property type="evidence" value="ECO:0007669"/>
    <property type="project" value="UniProtKB-UniRule"/>
</dbReference>
<gene>
    <name evidence="4" type="ORF">CFBP5477_018470</name>
</gene>
<proteinExistence type="inferred from homology"/>
<keyword evidence="2" id="KW-0963">Cytoplasm</keyword>
<comment type="subcellular location">
    <subcellularLocation>
        <location evidence="2">Cytoplasm</location>
    </subcellularLocation>
</comment>
<dbReference type="EMBL" id="CP124734">
    <property type="protein sequence ID" value="WHA43234.1"/>
    <property type="molecule type" value="Genomic_DNA"/>
</dbReference>
<dbReference type="GO" id="GO:0016746">
    <property type="term" value="F:acyltransferase activity"/>
    <property type="evidence" value="ECO:0007669"/>
    <property type="project" value="UniProtKB-UniRule"/>
</dbReference>
<keyword evidence="3" id="KW-0812">Transmembrane</keyword>
<evidence type="ECO:0000256" key="1">
    <source>
        <dbReference type="ARBA" id="ARBA00005686"/>
    </source>
</evidence>
<sequence>MRFVEGAPEGRFYGFYEIFGMMIAISLSSHYRTYRVEDIASYLIPPLDARQFKVYLDDDGKPASFVTWALVNDTYHQGLKDHGDNPPPDQWTSGEHLWFTDLVTVTGDVRPIVRDIRRNLFPDRNAYSIRRNENGGIGRICLWRNARI</sequence>
<keyword evidence="2" id="KW-0204">Cytolysis</keyword>
<evidence type="ECO:0000256" key="3">
    <source>
        <dbReference type="SAM" id="Phobius"/>
    </source>
</evidence>
<name>A0AAF0HA37_9HYPH</name>
<dbReference type="GO" id="GO:0031640">
    <property type="term" value="P:killing of cells of another organism"/>
    <property type="evidence" value="ECO:0007669"/>
    <property type="project" value="UniProtKB-KW"/>
</dbReference>
<keyword evidence="2" id="KW-0808">Transferase</keyword>
<keyword evidence="2" id="KW-0012">Acyltransferase</keyword>
<comment type="similarity">
    <text evidence="1 2">Belongs to the RTX toxin acyltransferase family.</text>
</comment>
<keyword evidence="3" id="KW-1133">Transmembrane helix</keyword>
<feature type="transmembrane region" description="Helical" evidence="3">
    <location>
        <begin position="12"/>
        <end position="31"/>
    </location>
</feature>
<comment type="function">
    <text evidence="2">Involved in fatty acylation of protoxin at internal lysine residues, thereby converting it to the active toxin.</text>
</comment>
<dbReference type="RefSeq" id="WP_137395184.1">
    <property type="nucleotide sequence ID" value="NZ_CP124734.1"/>
</dbReference>
<reference evidence="4" key="1">
    <citation type="submission" date="2023-05" db="EMBL/GenBank/DDBJ databases">
        <title>Complete genome sequence of Agrobacterium larrymoorei CFBP5477.</title>
        <authorList>
            <person name="Yen H.-C."/>
            <person name="Chou L."/>
            <person name="Lin Y.-C."/>
            <person name="Lai E.-M."/>
            <person name="Kuo C.-H."/>
        </authorList>
    </citation>
    <scope>NUCLEOTIDE SEQUENCE</scope>
    <source>
        <strain evidence="4">CFBP5477</strain>
    </source>
</reference>
<keyword evidence="3" id="KW-0472">Membrane</keyword>
<protein>
    <recommendedName>
        <fullName evidence="2">RTX toxin-activating lysine-acyltransferase</fullName>
        <ecNumber evidence="2">2.3.1.-</ecNumber>
    </recommendedName>
</protein>